<reference evidence="2 3" key="1">
    <citation type="journal article" date="2011" name="PLoS ONE">
        <title>The complete genome sequence of Thermoproteus tenax: a physiologically versatile member of the Crenarchaeota.</title>
        <authorList>
            <person name="Siebers B."/>
            <person name="Zaparty M."/>
            <person name="Raddatz G."/>
            <person name="Tjaden B."/>
            <person name="Albers S.V."/>
            <person name="Bell S.D."/>
            <person name="Blombach F."/>
            <person name="Kletzin A."/>
            <person name="Kyrpides N."/>
            <person name="Lanz C."/>
            <person name="Plagens A."/>
            <person name="Rampp M."/>
            <person name="Rosinus A."/>
            <person name="von Jan M."/>
            <person name="Makarova K.S."/>
            <person name="Klenk H.P."/>
            <person name="Schuster S.C."/>
            <person name="Hensel R."/>
        </authorList>
    </citation>
    <scope>NUCLEOTIDE SEQUENCE [LARGE SCALE GENOMIC DNA]</scope>
    <source>
        <strain evidence="3">ATCC 35583 / DSM 2078 / JCM 9277 / NBRC 100435 / Kra 1</strain>
    </source>
</reference>
<gene>
    <name evidence="2" type="ordered locus">TTX_0876</name>
</gene>
<dbReference type="AlphaFoldDB" id="G4RPN5"/>
<dbReference type="STRING" id="768679.TTX_0876"/>
<feature type="transmembrane region" description="Helical" evidence="1">
    <location>
        <begin position="26"/>
        <end position="46"/>
    </location>
</feature>
<dbReference type="PaxDb" id="768679-TTX_0876"/>
<keyword evidence="1" id="KW-0472">Membrane</keyword>
<evidence type="ECO:0000256" key="1">
    <source>
        <dbReference type="SAM" id="Phobius"/>
    </source>
</evidence>
<evidence type="ECO:0000313" key="2">
    <source>
        <dbReference type="EMBL" id="CCC81530.1"/>
    </source>
</evidence>
<accession>G4RPN5</accession>
<sequence>MEKIWVYFWKKYLCVQRGDVMTKTTTTIIVAVVVAVIAFIAGYYAAPSKTVIQSTTTTQTYTQTVTQTYTQTVVPTTTPELVPVSASSTVVNATKGATLRLGPLIVVIRPGTYALVGNSTLATYNFSLVIYNLKGVGLAPDGGMPVYAFAFAVNGQVSPSITFVDASGKPRQIITLAYIPSTWTSWTWLGYRQLSNGTLVGGRYVFVDQWYNVGGGVQVNLQFVKPVPWVFVAESSERPLSFSIIKPAVNISGVESGLVPLEIAEAWINGTEGGAVRVGNIIAVVPPGTYLKVGNSTYKAYNFSLVYYATLNLPGVDGMAPLGAYAFAANGVVSPAATFVGASGAPTPIITVAILPRTVTSWTWLTPTVSNGQSKILINGSYKFPNVWIRGDGYLLNAQFVKPVPWVFLGPVN</sequence>
<organism evidence="2 3">
    <name type="scientific">Thermoproteus tenax (strain ATCC 35583 / DSM 2078 / JCM 9277 / NBRC 100435 / Kra 1)</name>
    <dbReference type="NCBI Taxonomy" id="768679"/>
    <lineage>
        <taxon>Archaea</taxon>
        <taxon>Thermoproteota</taxon>
        <taxon>Thermoprotei</taxon>
        <taxon>Thermoproteales</taxon>
        <taxon>Thermoproteaceae</taxon>
        <taxon>Thermoproteus</taxon>
    </lineage>
</organism>
<keyword evidence="1" id="KW-0812">Transmembrane</keyword>
<dbReference type="HOGENOM" id="CLU_051793_0_0_2"/>
<name>G4RPN5_THETK</name>
<evidence type="ECO:0000313" key="3">
    <source>
        <dbReference type="Proteomes" id="UP000002654"/>
    </source>
</evidence>
<dbReference type="EMBL" id="FN869859">
    <property type="protein sequence ID" value="CCC81530.1"/>
    <property type="molecule type" value="Genomic_DNA"/>
</dbReference>
<dbReference type="eggNOG" id="arCOG06041">
    <property type="taxonomic scope" value="Archaea"/>
</dbReference>
<dbReference type="KEGG" id="ttn:TTX_0876"/>
<keyword evidence="3" id="KW-1185">Reference proteome</keyword>
<dbReference type="PATRIC" id="fig|768679.9.peg.885"/>
<keyword evidence="1" id="KW-1133">Transmembrane helix</keyword>
<dbReference type="Proteomes" id="UP000002654">
    <property type="component" value="Chromosome"/>
</dbReference>
<proteinExistence type="predicted"/>
<protein>
    <submittedName>
        <fullName evidence="2">Uncharacterized protein</fullName>
    </submittedName>
</protein>